<dbReference type="Gene3D" id="3.10.20.90">
    <property type="entry name" value="Phosphatidylinositol 3-kinase Catalytic Subunit, Chain A, domain 1"/>
    <property type="match status" value="1"/>
</dbReference>
<dbReference type="Proteomes" id="UP000472270">
    <property type="component" value="Unassembled WGS sequence"/>
</dbReference>
<evidence type="ECO:0000313" key="4">
    <source>
        <dbReference type="Ensembl" id="ENSSRHP00000011939.1"/>
    </source>
</evidence>
<accession>A0A673G934</accession>
<dbReference type="InterPro" id="IPR022617">
    <property type="entry name" value="Rad60/SUMO-like_dom"/>
</dbReference>
<reference evidence="4" key="1">
    <citation type="submission" date="2025-08" db="UniProtKB">
        <authorList>
            <consortium name="Ensembl"/>
        </authorList>
    </citation>
    <scope>IDENTIFICATION</scope>
</reference>
<dbReference type="PANTHER" id="PTHR10562">
    <property type="entry name" value="SMALL UBIQUITIN-RELATED MODIFIER"/>
    <property type="match status" value="1"/>
</dbReference>
<keyword evidence="1" id="KW-1017">Isopeptide bond</keyword>
<evidence type="ECO:0000259" key="3">
    <source>
        <dbReference type="Pfam" id="PF11976"/>
    </source>
</evidence>
<evidence type="ECO:0000256" key="1">
    <source>
        <dbReference type="ARBA" id="ARBA00022499"/>
    </source>
</evidence>
<proteinExistence type="predicted"/>
<name>A0A673G934_9TELE</name>
<dbReference type="SUPFAM" id="SSF54236">
    <property type="entry name" value="Ubiquitin-like"/>
    <property type="match status" value="1"/>
</dbReference>
<keyword evidence="2" id="KW-0472">Membrane</keyword>
<evidence type="ECO:0000256" key="2">
    <source>
        <dbReference type="SAM" id="Phobius"/>
    </source>
</evidence>
<protein>
    <recommendedName>
        <fullName evidence="3">Rad60/SUMO-like domain-containing protein</fullName>
    </recommendedName>
</protein>
<feature type="transmembrane region" description="Helical" evidence="2">
    <location>
        <begin position="29"/>
        <end position="55"/>
    </location>
</feature>
<organism evidence="4 5">
    <name type="scientific">Sinocyclocheilus rhinocerous</name>
    <dbReference type="NCBI Taxonomy" id="307959"/>
    <lineage>
        <taxon>Eukaryota</taxon>
        <taxon>Metazoa</taxon>
        <taxon>Chordata</taxon>
        <taxon>Craniata</taxon>
        <taxon>Vertebrata</taxon>
        <taxon>Euteleostomi</taxon>
        <taxon>Actinopterygii</taxon>
        <taxon>Neopterygii</taxon>
        <taxon>Teleostei</taxon>
        <taxon>Ostariophysi</taxon>
        <taxon>Cypriniformes</taxon>
        <taxon>Cyprinidae</taxon>
        <taxon>Cyprininae</taxon>
        <taxon>Sinocyclocheilus</taxon>
    </lineage>
</organism>
<keyword evidence="2" id="KW-0812">Transmembrane</keyword>
<dbReference type="Ensembl" id="ENSSRHT00000012385.1">
    <property type="protein sequence ID" value="ENSSRHP00000011939.1"/>
    <property type="gene ID" value="ENSSRHG00000006849.1"/>
</dbReference>
<dbReference type="InterPro" id="IPR029071">
    <property type="entry name" value="Ubiquitin-like_domsf"/>
</dbReference>
<dbReference type="AlphaFoldDB" id="A0A673G934"/>
<reference evidence="4" key="2">
    <citation type="submission" date="2025-09" db="UniProtKB">
        <authorList>
            <consortium name="Ensembl"/>
        </authorList>
    </citation>
    <scope>IDENTIFICATION</scope>
</reference>
<keyword evidence="2" id="KW-1133">Transmembrane helix</keyword>
<dbReference type="Pfam" id="PF11976">
    <property type="entry name" value="Rad60-SLD"/>
    <property type="match status" value="1"/>
</dbReference>
<evidence type="ECO:0000313" key="5">
    <source>
        <dbReference type="Proteomes" id="UP000472270"/>
    </source>
</evidence>
<sequence length="136" mass="15927">MTDRLQRFELKIFVCVLLKKQSHLHLGCLYLLFVVLLYFFHWIRIIYGGFISLLFQEGVKTSDHINLKVAGQDGSVVQFKIKRYTPLNKLMKAYCERQVSAFIGKLCIFVQCAHVKRANLILKLTHKHAHQPNHFI</sequence>
<feature type="domain" description="Rad60/SUMO-like" evidence="3">
    <location>
        <begin position="65"/>
        <end position="98"/>
    </location>
</feature>
<keyword evidence="5" id="KW-1185">Reference proteome</keyword>